<reference evidence="1 3" key="1">
    <citation type="submission" date="2017-09" db="EMBL/GenBank/DDBJ databases">
        <title>Bacterial and phytoplankton interrelationship in Kongsfjorden, an Arctic fjord.</title>
        <authorList>
            <person name="Sinha R."/>
            <person name="Krishnan K."/>
        </authorList>
    </citation>
    <scope>NUCLEOTIDE SEQUENCE [LARGE SCALE GENOMIC DNA]</scope>
    <source>
        <strain evidence="1 3">58</strain>
    </source>
</reference>
<gene>
    <name evidence="1" type="ORF">CO192_01915</name>
    <name evidence="2" type="ORF">EAO82_08785</name>
</gene>
<dbReference type="Proteomes" id="UP000243750">
    <property type="component" value="Unassembled WGS sequence"/>
</dbReference>
<evidence type="ECO:0000313" key="3">
    <source>
        <dbReference type="Proteomes" id="UP000243750"/>
    </source>
</evidence>
<reference evidence="2 4" key="2">
    <citation type="submission" date="2018-10" db="EMBL/GenBank/DDBJ databases">
        <title>Complete genome sequence of Pseudomonas pelagia strain Kongs-67.</title>
        <authorList>
            <person name="Sinha R.K."/>
            <person name="Krishnan K."/>
        </authorList>
    </citation>
    <scope>NUCLEOTIDE SEQUENCE [LARGE SCALE GENOMIC DNA]</scope>
    <source>
        <strain evidence="2 4">Kongs-67</strain>
    </source>
</reference>
<organism evidence="1 3">
    <name type="scientific">Halopseudomonas pelagia</name>
    <dbReference type="NCBI Taxonomy" id="553151"/>
    <lineage>
        <taxon>Bacteria</taxon>
        <taxon>Pseudomonadati</taxon>
        <taxon>Pseudomonadota</taxon>
        <taxon>Gammaproteobacteria</taxon>
        <taxon>Pseudomonadales</taxon>
        <taxon>Pseudomonadaceae</taxon>
        <taxon>Halopseudomonas</taxon>
    </lineage>
</organism>
<protein>
    <submittedName>
        <fullName evidence="1">Uncharacterized protein</fullName>
    </submittedName>
</protein>
<sequence length="102" mass="11920">MPPKPCNKVFSQAFFMRQIFSMPSKNIQLFDRYGIKKCSIDIAKNYCSFAISMLHTFIFGHKISKVLWIKIGLARYSKKINNLVAAARHTYQILMNDRLKML</sequence>
<dbReference type="AlphaFoldDB" id="A0AA91U7H1"/>
<name>A0AA91U7H1_9GAMM</name>
<keyword evidence="4" id="KW-1185">Reference proteome</keyword>
<evidence type="ECO:0000313" key="4">
    <source>
        <dbReference type="Proteomes" id="UP000344571"/>
    </source>
</evidence>
<dbReference type="EMBL" id="NWMT01000035">
    <property type="protein sequence ID" value="PCD01097.1"/>
    <property type="molecule type" value="Genomic_DNA"/>
</dbReference>
<proteinExistence type="predicted"/>
<dbReference type="Proteomes" id="UP000344571">
    <property type="component" value="Chromosome"/>
</dbReference>
<accession>A0AA91U7H1</accession>
<evidence type="ECO:0000313" key="1">
    <source>
        <dbReference type="EMBL" id="PCD01097.1"/>
    </source>
</evidence>
<dbReference type="EMBL" id="CP033116">
    <property type="protein sequence ID" value="QFY56447.1"/>
    <property type="molecule type" value="Genomic_DNA"/>
</dbReference>
<evidence type="ECO:0000313" key="2">
    <source>
        <dbReference type="EMBL" id="QFY56447.1"/>
    </source>
</evidence>